<gene>
    <name evidence="1" type="ORF">ARMGADRAFT_54727</name>
</gene>
<dbReference type="Proteomes" id="UP000217790">
    <property type="component" value="Unassembled WGS sequence"/>
</dbReference>
<sequence length="90" mass="10318">MHDHFIFHGHYLAMISLFQDAELSRIGAQVRYIVQLFISYAPQFEAPVNIARGIVVGGGDFGIVHYRTRDDAVHSLSIRIRVRDKRPAWP</sequence>
<keyword evidence="2" id="KW-1185">Reference proteome</keyword>
<dbReference type="AlphaFoldDB" id="A0A2H3EYT2"/>
<evidence type="ECO:0000313" key="2">
    <source>
        <dbReference type="Proteomes" id="UP000217790"/>
    </source>
</evidence>
<reference evidence="2" key="1">
    <citation type="journal article" date="2017" name="Nat. Ecol. Evol.">
        <title>Genome expansion and lineage-specific genetic innovations in the forest pathogenic fungi Armillaria.</title>
        <authorList>
            <person name="Sipos G."/>
            <person name="Prasanna A.N."/>
            <person name="Walter M.C."/>
            <person name="O'Connor E."/>
            <person name="Balint B."/>
            <person name="Krizsan K."/>
            <person name="Kiss B."/>
            <person name="Hess J."/>
            <person name="Varga T."/>
            <person name="Slot J."/>
            <person name="Riley R."/>
            <person name="Boka B."/>
            <person name="Rigling D."/>
            <person name="Barry K."/>
            <person name="Lee J."/>
            <person name="Mihaltcheva S."/>
            <person name="LaButti K."/>
            <person name="Lipzen A."/>
            <person name="Waldron R."/>
            <person name="Moloney N.M."/>
            <person name="Sperisen C."/>
            <person name="Kredics L."/>
            <person name="Vagvoelgyi C."/>
            <person name="Patrignani A."/>
            <person name="Fitzpatrick D."/>
            <person name="Nagy I."/>
            <person name="Doyle S."/>
            <person name="Anderson J.B."/>
            <person name="Grigoriev I.V."/>
            <person name="Gueldener U."/>
            <person name="Muensterkoetter M."/>
            <person name="Nagy L.G."/>
        </authorList>
    </citation>
    <scope>NUCLEOTIDE SEQUENCE [LARGE SCALE GENOMIC DNA]</scope>
    <source>
        <strain evidence="2">Ar21-2</strain>
    </source>
</reference>
<protein>
    <submittedName>
        <fullName evidence="1">Uncharacterized protein</fullName>
    </submittedName>
</protein>
<proteinExistence type="predicted"/>
<organism evidence="1 2">
    <name type="scientific">Armillaria gallica</name>
    <name type="common">Bulbous honey fungus</name>
    <name type="synonym">Armillaria bulbosa</name>
    <dbReference type="NCBI Taxonomy" id="47427"/>
    <lineage>
        <taxon>Eukaryota</taxon>
        <taxon>Fungi</taxon>
        <taxon>Dikarya</taxon>
        <taxon>Basidiomycota</taxon>
        <taxon>Agaricomycotina</taxon>
        <taxon>Agaricomycetes</taxon>
        <taxon>Agaricomycetidae</taxon>
        <taxon>Agaricales</taxon>
        <taxon>Marasmiineae</taxon>
        <taxon>Physalacriaceae</taxon>
        <taxon>Armillaria</taxon>
    </lineage>
</organism>
<dbReference type="EMBL" id="KZ293644">
    <property type="protein sequence ID" value="PBL04454.1"/>
    <property type="molecule type" value="Genomic_DNA"/>
</dbReference>
<dbReference type="InParanoid" id="A0A2H3EYT2"/>
<name>A0A2H3EYT2_ARMGA</name>
<accession>A0A2H3EYT2</accession>
<evidence type="ECO:0000313" key="1">
    <source>
        <dbReference type="EMBL" id="PBL04454.1"/>
    </source>
</evidence>